<dbReference type="RefSeq" id="WP_339088078.1">
    <property type="nucleotide sequence ID" value="NZ_LR743507.1"/>
</dbReference>
<dbReference type="EMBL" id="LR743507">
    <property type="protein sequence ID" value="CAA2099579.1"/>
    <property type="molecule type" value="Genomic_DNA"/>
</dbReference>
<gene>
    <name evidence="1" type="ORF">VVAX_00308</name>
</gene>
<dbReference type="AlphaFoldDB" id="A0A679ITP5"/>
<organism evidence="1">
    <name type="scientific">Variovorax paradoxus</name>
    <dbReference type="NCBI Taxonomy" id="34073"/>
    <lineage>
        <taxon>Bacteria</taxon>
        <taxon>Pseudomonadati</taxon>
        <taxon>Pseudomonadota</taxon>
        <taxon>Betaproteobacteria</taxon>
        <taxon>Burkholderiales</taxon>
        <taxon>Comamonadaceae</taxon>
        <taxon>Variovorax</taxon>
    </lineage>
</organism>
<reference evidence="1" key="1">
    <citation type="submission" date="2019-12" db="EMBL/GenBank/DDBJ databases">
        <authorList>
            <person name="Cremers G."/>
        </authorList>
    </citation>
    <scope>NUCLEOTIDE SEQUENCE</scope>
    <source>
        <strain evidence="1">Vvax</strain>
    </source>
</reference>
<name>A0A679ITP5_VARPD</name>
<protein>
    <submittedName>
        <fullName evidence="1">Uncharacterized protein</fullName>
    </submittedName>
</protein>
<sequence>MSFVLGVMGIPKVEVELLRIIVRLSSNLRTPWTVSESGVCDVLLLDSASASETWHAPSAPLVVVPMVQRGEPAGAAPAGRSLARPIFAEELVDLLNEITPDVRAGKAEATAQSARGRGSRASLIRWPAQVTLQKNPVYMRLAAALSKSAQSAESLSALGRVDVDECSTFLGLLEQEGVLAWLGEAPAGDALAARIRAPVLSGEPAGERAGLLSRIRRRLGLA</sequence>
<evidence type="ECO:0000313" key="1">
    <source>
        <dbReference type="EMBL" id="CAA2099579.1"/>
    </source>
</evidence>
<proteinExistence type="predicted"/>
<accession>A0A679ITP5</accession>